<organism evidence="2 3">
    <name type="scientific">Tetraparma gracilis</name>
    <dbReference type="NCBI Taxonomy" id="2962635"/>
    <lineage>
        <taxon>Eukaryota</taxon>
        <taxon>Sar</taxon>
        <taxon>Stramenopiles</taxon>
        <taxon>Ochrophyta</taxon>
        <taxon>Bolidophyceae</taxon>
        <taxon>Parmales</taxon>
        <taxon>Triparmaceae</taxon>
        <taxon>Tetraparma</taxon>
    </lineage>
</organism>
<evidence type="ECO:0000313" key="3">
    <source>
        <dbReference type="Proteomes" id="UP001165060"/>
    </source>
</evidence>
<comment type="caution">
    <text evidence="2">The sequence shown here is derived from an EMBL/GenBank/DDBJ whole genome shotgun (WGS) entry which is preliminary data.</text>
</comment>
<proteinExistence type="predicted"/>
<gene>
    <name evidence="2" type="ORF">TeGR_g14496</name>
</gene>
<evidence type="ECO:0000313" key="2">
    <source>
        <dbReference type="EMBL" id="GMI31780.1"/>
    </source>
</evidence>
<protein>
    <submittedName>
        <fullName evidence="2">Uncharacterized protein</fullName>
    </submittedName>
</protein>
<name>A0ABQ6MSY7_9STRA</name>
<feature type="signal peptide" evidence="1">
    <location>
        <begin position="1"/>
        <end position="20"/>
    </location>
</feature>
<feature type="chain" id="PRO_5047087465" evidence="1">
    <location>
        <begin position="21"/>
        <end position="224"/>
    </location>
</feature>
<evidence type="ECO:0000256" key="1">
    <source>
        <dbReference type="SAM" id="SignalP"/>
    </source>
</evidence>
<sequence>MLPPTLLNLVLLVLLLPTTALQLRAISKPLQTAGQHLSSSGISLVELTRKLDLYGSNLSQAGADMRNAGDSISQAGVSALNKFAGESIYGDFIFTSESLRSAASRLEQEAKRDQGGKEEALRIPSAAVVALRASSDAFEGVGRLVVESLQAKTTPPMLAVRFDEAGRAMGEVGEALAGIEVAAAAAAEWGTVAQGFSLSGGKLKDAAHILSGKEPAPKSGSWLK</sequence>
<dbReference type="EMBL" id="BRYB01001712">
    <property type="protein sequence ID" value="GMI31780.1"/>
    <property type="molecule type" value="Genomic_DNA"/>
</dbReference>
<keyword evidence="1" id="KW-0732">Signal</keyword>
<keyword evidence="3" id="KW-1185">Reference proteome</keyword>
<reference evidence="2 3" key="1">
    <citation type="journal article" date="2023" name="Commun. Biol.">
        <title>Genome analysis of Parmales, the sister group of diatoms, reveals the evolutionary specialization of diatoms from phago-mixotrophs to photoautotrophs.</title>
        <authorList>
            <person name="Ban H."/>
            <person name="Sato S."/>
            <person name="Yoshikawa S."/>
            <person name="Yamada K."/>
            <person name="Nakamura Y."/>
            <person name="Ichinomiya M."/>
            <person name="Sato N."/>
            <person name="Blanc-Mathieu R."/>
            <person name="Endo H."/>
            <person name="Kuwata A."/>
            <person name="Ogata H."/>
        </authorList>
    </citation>
    <scope>NUCLEOTIDE SEQUENCE [LARGE SCALE GENOMIC DNA]</scope>
</reference>
<accession>A0ABQ6MSY7</accession>
<dbReference type="Proteomes" id="UP001165060">
    <property type="component" value="Unassembled WGS sequence"/>
</dbReference>